<evidence type="ECO:0000256" key="1">
    <source>
        <dbReference type="ARBA" id="ARBA00022679"/>
    </source>
</evidence>
<comment type="caution">
    <text evidence="5">The sequence shown here is derived from an EMBL/GenBank/DDBJ whole genome shotgun (WGS) entry which is preliminary data.</text>
</comment>
<dbReference type="STRING" id="133385.A0A2T9Y4K9"/>
<dbReference type="OrthoDB" id="249099at2759"/>
<dbReference type="Pfam" id="PF00583">
    <property type="entry name" value="Acetyltransf_1"/>
    <property type="match status" value="1"/>
</dbReference>
<evidence type="ECO:0000313" key="5">
    <source>
        <dbReference type="EMBL" id="PVU87258.1"/>
    </source>
</evidence>
<evidence type="ECO:0000259" key="4">
    <source>
        <dbReference type="PROSITE" id="PS51186"/>
    </source>
</evidence>
<dbReference type="EMBL" id="MBFR01000525">
    <property type="protein sequence ID" value="PVU87258.1"/>
    <property type="molecule type" value="Genomic_DNA"/>
</dbReference>
<name>A0A2T9Y4K9_9FUNG</name>
<dbReference type="AlphaFoldDB" id="A0A2T9Y4K9"/>
<keyword evidence="2" id="KW-0012">Acyltransferase</keyword>
<evidence type="ECO:0000256" key="3">
    <source>
        <dbReference type="ARBA" id="ARBA00024025"/>
    </source>
</evidence>
<dbReference type="PROSITE" id="PS51186">
    <property type="entry name" value="GNAT"/>
    <property type="match status" value="1"/>
</dbReference>
<dbReference type="InterPro" id="IPR044542">
    <property type="entry name" value="NAA30-like"/>
</dbReference>
<dbReference type="SUPFAM" id="SSF55729">
    <property type="entry name" value="Acyl-CoA N-acyltransferases (Nat)"/>
    <property type="match status" value="1"/>
</dbReference>
<reference evidence="5 6" key="1">
    <citation type="journal article" date="2018" name="MBio">
        <title>Comparative Genomics Reveals the Core Gene Toolbox for the Fungus-Insect Symbiosis.</title>
        <authorList>
            <person name="Wang Y."/>
            <person name="Stata M."/>
            <person name="Wang W."/>
            <person name="Stajich J.E."/>
            <person name="White M.M."/>
            <person name="Moncalvo J.M."/>
        </authorList>
    </citation>
    <scope>NUCLEOTIDE SEQUENCE [LARGE SCALE GENOMIC DNA]</scope>
    <source>
        <strain evidence="5 6">SWE-8-4</strain>
    </source>
</reference>
<comment type="similarity">
    <text evidence="3">Belongs to the acetyltransferase family. MAK3 subfamily.</text>
</comment>
<accession>A0A2T9Y4K9</accession>
<dbReference type="GO" id="GO:0031417">
    <property type="term" value="C:NatC complex"/>
    <property type="evidence" value="ECO:0007669"/>
    <property type="project" value="TreeGrafter"/>
</dbReference>
<gene>
    <name evidence="5" type="ORF">BB561_006411</name>
</gene>
<dbReference type="Gene3D" id="3.40.630.30">
    <property type="match status" value="1"/>
</dbReference>
<sequence>MYQIDELIFRTNQSNKLEGHTLEFVRFSEENHLQIAVKLIEDNLSEPYSLYTYRYFTSQWPQFFYLAKLDNEFVGVIISKLNLHHRSYDTLFGNKKQLNRGYIAMLAVDKNFRNLRIGYKLVQLTIEAMKIEHADEIALEADSSNISALNLYRSFGFLVDKSMENYYYGGMRAYRLKLWLPNQEEVDTALKV</sequence>
<dbReference type="InterPro" id="IPR000182">
    <property type="entry name" value="GNAT_dom"/>
</dbReference>
<evidence type="ECO:0000313" key="6">
    <source>
        <dbReference type="Proteomes" id="UP000245383"/>
    </source>
</evidence>
<keyword evidence="6" id="KW-1185">Reference proteome</keyword>
<dbReference type="GO" id="GO:0004596">
    <property type="term" value="F:protein-N-terminal amino-acid acetyltransferase activity"/>
    <property type="evidence" value="ECO:0007669"/>
    <property type="project" value="InterPro"/>
</dbReference>
<dbReference type="PANTHER" id="PTHR45896">
    <property type="entry name" value="N-ALPHA-ACETYLTRANSFERASE 30"/>
    <property type="match status" value="1"/>
</dbReference>
<keyword evidence="1" id="KW-0808">Transferase</keyword>
<evidence type="ECO:0000256" key="2">
    <source>
        <dbReference type="ARBA" id="ARBA00023315"/>
    </source>
</evidence>
<dbReference type="Proteomes" id="UP000245383">
    <property type="component" value="Unassembled WGS sequence"/>
</dbReference>
<dbReference type="PANTHER" id="PTHR45896:SF1">
    <property type="entry name" value="N-ALPHA-ACETYLTRANSFERASE 30"/>
    <property type="match status" value="1"/>
</dbReference>
<protein>
    <recommendedName>
        <fullName evidence="4">N-acetyltransferase domain-containing protein</fullName>
    </recommendedName>
</protein>
<feature type="domain" description="N-acetyltransferase" evidence="4">
    <location>
        <begin position="22"/>
        <end position="181"/>
    </location>
</feature>
<dbReference type="InterPro" id="IPR016181">
    <property type="entry name" value="Acyl_CoA_acyltransferase"/>
</dbReference>
<proteinExistence type="inferred from homology"/>
<dbReference type="CDD" id="cd04301">
    <property type="entry name" value="NAT_SF"/>
    <property type="match status" value="1"/>
</dbReference>
<organism evidence="5 6">
    <name type="scientific">Smittium simulii</name>
    <dbReference type="NCBI Taxonomy" id="133385"/>
    <lineage>
        <taxon>Eukaryota</taxon>
        <taxon>Fungi</taxon>
        <taxon>Fungi incertae sedis</taxon>
        <taxon>Zoopagomycota</taxon>
        <taxon>Kickxellomycotina</taxon>
        <taxon>Harpellomycetes</taxon>
        <taxon>Harpellales</taxon>
        <taxon>Legeriomycetaceae</taxon>
        <taxon>Smittium</taxon>
    </lineage>
</organism>